<evidence type="ECO:0000256" key="1">
    <source>
        <dbReference type="PROSITE-ProRule" id="PRU00047"/>
    </source>
</evidence>
<feature type="compositionally biased region" description="Basic and acidic residues" evidence="2">
    <location>
        <begin position="451"/>
        <end position="460"/>
    </location>
</feature>
<dbReference type="PROSITE" id="PS50158">
    <property type="entry name" value="ZF_CCHC"/>
    <property type="match status" value="1"/>
</dbReference>
<dbReference type="EMBL" id="SMMG02000003">
    <property type="protein sequence ID" value="KAA3481887.1"/>
    <property type="molecule type" value="Genomic_DNA"/>
</dbReference>
<keyword evidence="4" id="KW-0548">Nucleotidyltransferase</keyword>
<dbReference type="AlphaFoldDB" id="A0A5B6WLE3"/>
<proteinExistence type="predicted"/>
<feature type="compositionally biased region" description="Low complexity" evidence="2">
    <location>
        <begin position="316"/>
        <end position="330"/>
    </location>
</feature>
<feature type="region of interest" description="Disordered" evidence="2">
    <location>
        <begin position="488"/>
        <end position="521"/>
    </location>
</feature>
<dbReference type="GO" id="GO:0008270">
    <property type="term" value="F:zinc ion binding"/>
    <property type="evidence" value="ECO:0007669"/>
    <property type="project" value="UniProtKB-KW"/>
</dbReference>
<feature type="region of interest" description="Disordered" evidence="2">
    <location>
        <begin position="291"/>
        <end position="385"/>
    </location>
</feature>
<organism evidence="4 5">
    <name type="scientific">Gossypium australe</name>
    <dbReference type="NCBI Taxonomy" id="47621"/>
    <lineage>
        <taxon>Eukaryota</taxon>
        <taxon>Viridiplantae</taxon>
        <taxon>Streptophyta</taxon>
        <taxon>Embryophyta</taxon>
        <taxon>Tracheophyta</taxon>
        <taxon>Spermatophyta</taxon>
        <taxon>Magnoliopsida</taxon>
        <taxon>eudicotyledons</taxon>
        <taxon>Gunneridae</taxon>
        <taxon>Pentapetalae</taxon>
        <taxon>rosids</taxon>
        <taxon>malvids</taxon>
        <taxon>Malvales</taxon>
        <taxon>Malvaceae</taxon>
        <taxon>Malvoideae</taxon>
        <taxon>Gossypium</taxon>
    </lineage>
</organism>
<dbReference type="InterPro" id="IPR001878">
    <property type="entry name" value="Znf_CCHC"/>
</dbReference>
<keyword evidence="5" id="KW-1185">Reference proteome</keyword>
<reference evidence="5" key="1">
    <citation type="journal article" date="2019" name="Plant Biotechnol. J.">
        <title>Genome sequencing of the Australian wild diploid species Gossypium australe highlights disease resistance and delayed gland morphogenesis.</title>
        <authorList>
            <person name="Cai Y."/>
            <person name="Cai X."/>
            <person name="Wang Q."/>
            <person name="Wang P."/>
            <person name="Zhang Y."/>
            <person name="Cai C."/>
            <person name="Xu Y."/>
            <person name="Wang K."/>
            <person name="Zhou Z."/>
            <person name="Wang C."/>
            <person name="Geng S."/>
            <person name="Li B."/>
            <person name="Dong Q."/>
            <person name="Hou Y."/>
            <person name="Wang H."/>
            <person name="Ai P."/>
            <person name="Liu Z."/>
            <person name="Yi F."/>
            <person name="Sun M."/>
            <person name="An G."/>
            <person name="Cheng J."/>
            <person name="Zhang Y."/>
            <person name="Shi Q."/>
            <person name="Xie Y."/>
            <person name="Shi X."/>
            <person name="Chang Y."/>
            <person name="Huang F."/>
            <person name="Chen Y."/>
            <person name="Hong S."/>
            <person name="Mi L."/>
            <person name="Sun Q."/>
            <person name="Zhang L."/>
            <person name="Zhou B."/>
            <person name="Peng R."/>
            <person name="Zhang X."/>
            <person name="Liu F."/>
        </authorList>
    </citation>
    <scope>NUCLEOTIDE SEQUENCE [LARGE SCALE GENOMIC DNA]</scope>
    <source>
        <strain evidence="5">cv. PA1801</strain>
    </source>
</reference>
<evidence type="ECO:0000256" key="2">
    <source>
        <dbReference type="SAM" id="MobiDB-lite"/>
    </source>
</evidence>
<feature type="compositionally biased region" description="Polar residues" evidence="2">
    <location>
        <begin position="291"/>
        <end position="302"/>
    </location>
</feature>
<keyword evidence="1" id="KW-0479">Metal-binding</keyword>
<dbReference type="GO" id="GO:0003676">
    <property type="term" value="F:nucleic acid binding"/>
    <property type="evidence" value="ECO:0007669"/>
    <property type="project" value="InterPro"/>
</dbReference>
<keyword evidence="1" id="KW-0863">Zinc-finger</keyword>
<feature type="compositionally biased region" description="Polar residues" evidence="2">
    <location>
        <begin position="363"/>
        <end position="385"/>
    </location>
</feature>
<feature type="region of interest" description="Disordered" evidence="2">
    <location>
        <begin position="397"/>
        <end position="473"/>
    </location>
</feature>
<evidence type="ECO:0000313" key="5">
    <source>
        <dbReference type="Proteomes" id="UP000325315"/>
    </source>
</evidence>
<name>A0A5B6WLE3_9ROSI</name>
<dbReference type="Pfam" id="PF14111">
    <property type="entry name" value="DUF4283"/>
    <property type="match status" value="1"/>
</dbReference>
<gene>
    <name evidence="4" type="ORF">EPI10_022216</name>
</gene>
<feature type="region of interest" description="Disordered" evidence="2">
    <location>
        <begin position="42"/>
        <end position="70"/>
    </location>
</feature>
<sequence length="592" mass="64981">MEPDSPNPPIDQGGTTGGKPPDIDMPINPTFESQIHRIDANLKPPMSSLSQTRTFRESLTGATDQPSKTFPRGTDLIACNMMKVIHSPDDPSQAEVLVNPMLYEELCRPWRETLIVRLLDKKVGYQLLTRRLLALWNPKGTVSFVDVGNEFYVVKFAQREDYTTVVTGGPWIVHDSYLTVRPWKAGFRPEEDDLHTTLVWIRIQGLPLEMFDEDALKVIGSAVGRPVKIDTHSALTSRGKFARKPLISRIQILDKIFTVQYESLNTICYSCGKIGHLSDLCPSRIATTNTTEPQIATNSEAINSVGEPQSGGEKINQTNTTPLNPNSPSPYGAWVTVEKRRRPPKQQEPLPGKSVPNHPPEQPKQTANGSKQSNGNTKGSNSTVTESANPFAALATPQPVSILTPPSTPLIDISNNVDSRNGKRSSKAQRTTSKKTKTEGNKNPTKLVPKHAQEAPRKEYAAPSTSNDKLPYENNMHKASASLQFLRPSQQTGRNDEPSSENSTVSTQPIGPQSLPTQTMELPPKPPEPIPILQSLNLTVHMDMDAAQKHSSTSTTHTLTGLTSAFESETMMTMEEDPSTMTVGSSSLTREA</sequence>
<comment type="caution">
    <text evidence="4">The sequence shown here is derived from an EMBL/GenBank/DDBJ whole genome shotgun (WGS) entry which is preliminary data.</text>
</comment>
<feature type="compositionally biased region" description="Basic residues" evidence="2">
    <location>
        <begin position="422"/>
        <end position="435"/>
    </location>
</feature>
<feature type="region of interest" description="Disordered" evidence="2">
    <location>
        <begin position="1"/>
        <end position="29"/>
    </location>
</feature>
<keyword evidence="1" id="KW-0862">Zinc</keyword>
<keyword evidence="4" id="KW-0695">RNA-directed DNA polymerase</keyword>
<dbReference type="SMART" id="SM00343">
    <property type="entry name" value="ZnF_C2HC"/>
    <property type="match status" value="1"/>
</dbReference>
<dbReference type="GO" id="GO:0003964">
    <property type="term" value="F:RNA-directed DNA polymerase activity"/>
    <property type="evidence" value="ECO:0007669"/>
    <property type="project" value="UniProtKB-KW"/>
</dbReference>
<accession>A0A5B6WLE3</accession>
<dbReference type="InterPro" id="IPR040256">
    <property type="entry name" value="At4g02000-like"/>
</dbReference>
<evidence type="ECO:0000313" key="4">
    <source>
        <dbReference type="EMBL" id="KAA3481887.1"/>
    </source>
</evidence>
<dbReference type="InterPro" id="IPR025558">
    <property type="entry name" value="DUF4283"/>
</dbReference>
<evidence type="ECO:0000259" key="3">
    <source>
        <dbReference type="PROSITE" id="PS50158"/>
    </source>
</evidence>
<dbReference type="PANTHER" id="PTHR31286:SF99">
    <property type="entry name" value="DUF4283 DOMAIN-CONTAINING PROTEIN"/>
    <property type="match status" value="1"/>
</dbReference>
<dbReference type="OrthoDB" id="1436685at2759"/>
<protein>
    <submittedName>
        <fullName evidence="4">Reverse transcriptase</fullName>
    </submittedName>
</protein>
<dbReference type="PANTHER" id="PTHR31286">
    <property type="entry name" value="GLYCINE-RICH CELL WALL STRUCTURAL PROTEIN 1.8-LIKE"/>
    <property type="match status" value="1"/>
</dbReference>
<dbReference type="Proteomes" id="UP000325315">
    <property type="component" value="Unassembled WGS sequence"/>
</dbReference>
<feature type="domain" description="CCHC-type" evidence="3">
    <location>
        <begin position="268"/>
        <end position="283"/>
    </location>
</feature>
<keyword evidence="4" id="KW-0808">Transferase</keyword>
<feature type="compositionally biased region" description="Polar residues" evidence="2">
    <location>
        <begin position="500"/>
        <end position="520"/>
    </location>
</feature>